<reference evidence="8 9" key="1">
    <citation type="submission" date="2018-10" db="EMBL/GenBank/DDBJ databases">
        <title>A high-quality apple genome assembly.</title>
        <authorList>
            <person name="Hu J."/>
        </authorList>
    </citation>
    <scope>NUCLEOTIDE SEQUENCE [LARGE SCALE GENOMIC DNA]</scope>
    <source>
        <strain evidence="9">cv. HFTH1</strain>
        <tissue evidence="8">Young leaf</tissue>
    </source>
</reference>
<dbReference type="Pfam" id="PF13499">
    <property type="entry name" value="EF-hand_7"/>
    <property type="match status" value="1"/>
</dbReference>
<feature type="domain" description="EF-hand" evidence="7">
    <location>
        <begin position="370"/>
        <end position="405"/>
    </location>
</feature>
<dbReference type="GO" id="GO:0009536">
    <property type="term" value="C:plastid"/>
    <property type="evidence" value="ECO:0007669"/>
    <property type="project" value="UniProtKB-SubCell"/>
</dbReference>
<dbReference type="PROSITE" id="PS00018">
    <property type="entry name" value="EF_HAND_1"/>
    <property type="match status" value="1"/>
</dbReference>
<proteinExistence type="inferred from homology"/>
<evidence type="ECO:0000313" key="9">
    <source>
        <dbReference type="Proteomes" id="UP000290289"/>
    </source>
</evidence>
<evidence type="ECO:0000256" key="2">
    <source>
        <dbReference type="ARBA" id="ARBA00005845"/>
    </source>
</evidence>
<comment type="subcellular location">
    <subcellularLocation>
        <location evidence="1">Plastid</location>
    </subcellularLocation>
</comment>
<evidence type="ECO:0000256" key="4">
    <source>
        <dbReference type="ARBA" id="ARBA00022837"/>
    </source>
</evidence>
<keyword evidence="4" id="KW-0106">Calcium</keyword>
<gene>
    <name evidence="8" type="ORF">DVH24_015678</name>
</gene>
<dbReference type="InterPro" id="IPR002048">
    <property type="entry name" value="EF_hand_dom"/>
</dbReference>
<evidence type="ECO:0000256" key="6">
    <source>
        <dbReference type="SAM" id="MobiDB-lite"/>
    </source>
</evidence>
<accession>A0A498HHV7</accession>
<evidence type="ECO:0000259" key="7">
    <source>
        <dbReference type="PROSITE" id="PS50222"/>
    </source>
</evidence>
<feature type="compositionally biased region" description="Low complexity" evidence="6">
    <location>
        <begin position="26"/>
        <end position="39"/>
    </location>
</feature>
<feature type="region of interest" description="Disordered" evidence="6">
    <location>
        <begin position="23"/>
        <end position="101"/>
    </location>
</feature>
<dbReference type="STRING" id="3750.A0A498HHV7"/>
<dbReference type="CDD" id="cd00051">
    <property type="entry name" value="EFh"/>
    <property type="match status" value="2"/>
</dbReference>
<keyword evidence="3" id="KW-0934">Plastid</keyword>
<dbReference type="Pfam" id="PF04755">
    <property type="entry name" value="PAP_fibrillin"/>
    <property type="match status" value="2"/>
</dbReference>
<feature type="domain" description="EF-hand" evidence="7">
    <location>
        <begin position="438"/>
        <end position="473"/>
    </location>
</feature>
<keyword evidence="9" id="KW-1185">Reference proteome</keyword>
<evidence type="ECO:0000256" key="5">
    <source>
        <dbReference type="ARBA" id="ARBA00022946"/>
    </source>
</evidence>
<comment type="caution">
    <text evidence="8">The sequence shown here is derived from an EMBL/GenBank/DDBJ whole genome shotgun (WGS) entry which is preliminary data.</text>
</comment>
<sequence>MALTLIFTSHSSLLSKTLINSPSSFPTPNSQSLSLLSPNPKHKLPSLRLRSSLSDDTPTDGDRPTNITDEWGEKTDPELEPLSKISESDPPQNEDEWGGGGDEVVEVGNGSAAKAEVAIEEKVDTKLTELRRGLVDTVYGTEFGFRAGSEVRAEVMEFVSQLEAANPNPAPTENLGLLDGNWVLLYTASSELLPLLATGSTPFFKVNKITQAINTSSLTILNSTTLSSPFASFSFSASASFEVRSPSRIQRCVPEPYWFTSVHTQVEFKEGSFQPPEIKSSFDLPQEVDVFGQKVNLLPVQQTLSPLQDAVAGISRTISGQPPLKVSIPGERTKSWLVITYLDEDLRISRGDGGLFLVMSNKQPVKLDYEKIADLREIFRPFDRNNYGSLTQLELGSLLCSLVDALIQKADTNNNGLVKFLEFIGLVAPELLSAKSPYTDDQLRQLFQMFNRHGNGFITVTELAHSMVKLDHALTTEELTGIIKEADTDEDGRINFHEFSHAITSVAFDSSWS</sequence>
<protein>
    <recommendedName>
        <fullName evidence="7">EF-hand domain-containing protein</fullName>
    </recommendedName>
</protein>
<evidence type="ECO:0000256" key="3">
    <source>
        <dbReference type="ARBA" id="ARBA00022640"/>
    </source>
</evidence>
<dbReference type="SMART" id="SM00054">
    <property type="entry name" value="EFh"/>
    <property type="match status" value="4"/>
</dbReference>
<dbReference type="PROSITE" id="PS50222">
    <property type="entry name" value="EF_HAND_2"/>
    <property type="match status" value="3"/>
</dbReference>
<dbReference type="EMBL" id="RDQH01000342">
    <property type="protein sequence ID" value="RXH71056.1"/>
    <property type="molecule type" value="Genomic_DNA"/>
</dbReference>
<dbReference type="PANTHER" id="PTHR31906">
    <property type="entry name" value="PLASTID-LIPID-ASSOCIATED PROTEIN 4, CHLOROPLASTIC-RELATED"/>
    <property type="match status" value="1"/>
</dbReference>
<dbReference type="SUPFAM" id="SSF47473">
    <property type="entry name" value="EF-hand"/>
    <property type="match status" value="1"/>
</dbReference>
<comment type="similarity">
    <text evidence="2">Belongs to the PAP/fibrillin family.</text>
</comment>
<dbReference type="FunFam" id="1.10.238.10:FF:000001">
    <property type="entry name" value="Calmodulin 1"/>
    <property type="match status" value="1"/>
</dbReference>
<organism evidence="8 9">
    <name type="scientific">Malus domestica</name>
    <name type="common">Apple</name>
    <name type="synonym">Pyrus malus</name>
    <dbReference type="NCBI Taxonomy" id="3750"/>
    <lineage>
        <taxon>Eukaryota</taxon>
        <taxon>Viridiplantae</taxon>
        <taxon>Streptophyta</taxon>
        <taxon>Embryophyta</taxon>
        <taxon>Tracheophyta</taxon>
        <taxon>Spermatophyta</taxon>
        <taxon>Magnoliopsida</taxon>
        <taxon>eudicotyledons</taxon>
        <taxon>Gunneridae</taxon>
        <taxon>Pentapetalae</taxon>
        <taxon>rosids</taxon>
        <taxon>fabids</taxon>
        <taxon>Rosales</taxon>
        <taxon>Rosaceae</taxon>
        <taxon>Amygdaloideae</taxon>
        <taxon>Maleae</taxon>
        <taxon>Malus</taxon>
    </lineage>
</organism>
<dbReference type="AlphaFoldDB" id="A0A498HHV7"/>
<dbReference type="GO" id="GO:0005509">
    <property type="term" value="F:calcium ion binding"/>
    <property type="evidence" value="ECO:0007669"/>
    <property type="project" value="InterPro"/>
</dbReference>
<dbReference type="InterPro" id="IPR039633">
    <property type="entry name" value="PAP"/>
</dbReference>
<evidence type="ECO:0000313" key="8">
    <source>
        <dbReference type="EMBL" id="RXH71056.1"/>
    </source>
</evidence>
<evidence type="ECO:0000256" key="1">
    <source>
        <dbReference type="ARBA" id="ARBA00004474"/>
    </source>
</evidence>
<dbReference type="InterPro" id="IPR006843">
    <property type="entry name" value="PAP/fibrillin_dom"/>
</dbReference>
<dbReference type="InterPro" id="IPR011992">
    <property type="entry name" value="EF-hand-dom_pair"/>
</dbReference>
<name>A0A498HHV7_MALDO</name>
<dbReference type="Proteomes" id="UP000290289">
    <property type="component" value="Chromosome 16"/>
</dbReference>
<feature type="domain" description="EF-hand" evidence="7">
    <location>
        <begin position="474"/>
        <end position="509"/>
    </location>
</feature>
<dbReference type="Gene3D" id="1.10.238.10">
    <property type="entry name" value="EF-hand"/>
    <property type="match status" value="1"/>
</dbReference>
<dbReference type="InterPro" id="IPR018247">
    <property type="entry name" value="EF_Hand_1_Ca_BS"/>
</dbReference>
<keyword evidence="5" id="KW-0809">Transit peptide</keyword>